<feature type="domain" description="ER-bound oxygenase mpaB/mpaB'/Rubber oxygenase catalytic" evidence="1">
    <location>
        <begin position="9"/>
        <end position="225"/>
    </location>
</feature>
<keyword evidence="2" id="KW-0560">Oxidoreductase</keyword>
<organism evidence="2 3">
    <name type="scientific">Nocardia xishanensis</name>
    <dbReference type="NCBI Taxonomy" id="238964"/>
    <lineage>
        <taxon>Bacteria</taxon>
        <taxon>Bacillati</taxon>
        <taxon>Actinomycetota</taxon>
        <taxon>Actinomycetes</taxon>
        <taxon>Mycobacteriales</taxon>
        <taxon>Nocardiaceae</taxon>
        <taxon>Nocardia</taxon>
    </lineage>
</organism>
<accession>A0ABW7X209</accession>
<comment type="caution">
    <text evidence="2">The sequence shown here is derived from an EMBL/GenBank/DDBJ whole genome shotgun (WGS) entry which is preliminary data.</text>
</comment>
<gene>
    <name evidence="2" type="ORF">ACH49W_17275</name>
</gene>
<dbReference type="Pfam" id="PF09995">
    <property type="entry name" value="MPAB_Lcp_cat"/>
    <property type="match status" value="1"/>
</dbReference>
<keyword evidence="3" id="KW-1185">Reference proteome</keyword>
<dbReference type="PANTHER" id="PTHR36151">
    <property type="entry name" value="BLR2777 PROTEIN"/>
    <property type="match status" value="1"/>
</dbReference>
<dbReference type="EMBL" id="JBIRYO010000010">
    <property type="protein sequence ID" value="MFI2475132.1"/>
    <property type="molecule type" value="Genomic_DNA"/>
</dbReference>
<dbReference type="EC" id="1.-.-.-" evidence="2"/>
<evidence type="ECO:0000259" key="1">
    <source>
        <dbReference type="Pfam" id="PF09995"/>
    </source>
</evidence>
<dbReference type="RefSeq" id="WP_364820875.1">
    <property type="nucleotide sequence ID" value="NZ_JBFAYM010000005.1"/>
</dbReference>
<name>A0ABW7X209_9NOCA</name>
<dbReference type="Proteomes" id="UP001611415">
    <property type="component" value="Unassembled WGS sequence"/>
</dbReference>
<proteinExistence type="predicted"/>
<dbReference type="InterPro" id="IPR018713">
    <property type="entry name" value="MPAB/Lcp_cat_dom"/>
</dbReference>
<evidence type="ECO:0000313" key="3">
    <source>
        <dbReference type="Proteomes" id="UP001611415"/>
    </source>
</evidence>
<sequence>MLDTSDVLRRHLGDRRFALTLPRAVALQVLHPAIAAALREHTPNRLWEHKRRTVGGMINIAYSERDLRSVIRFGHEHVKGVDAFGRRYHALHPELFFFQHATYVDTLVTSIDTFSGGITPARREQLYAECRAWYGRYGISDRHAPATWTEFAEYFAGACAALPPPGADTLALRDQVLRPDAWTPRRLPGFAVRALLHERARELLDAPLRPGDAAAFAVYARAVRAGSALRPRRLRYVHQARNPL</sequence>
<dbReference type="GO" id="GO:0016491">
    <property type="term" value="F:oxidoreductase activity"/>
    <property type="evidence" value="ECO:0007669"/>
    <property type="project" value="UniProtKB-KW"/>
</dbReference>
<reference evidence="2 3" key="1">
    <citation type="submission" date="2024-10" db="EMBL/GenBank/DDBJ databases">
        <title>The Natural Products Discovery Center: Release of the First 8490 Sequenced Strains for Exploring Actinobacteria Biosynthetic Diversity.</title>
        <authorList>
            <person name="Kalkreuter E."/>
            <person name="Kautsar S.A."/>
            <person name="Yang D."/>
            <person name="Bader C.D."/>
            <person name="Teijaro C.N."/>
            <person name="Fluegel L."/>
            <person name="Davis C.M."/>
            <person name="Simpson J.R."/>
            <person name="Lauterbach L."/>
            <person name="Steele A.D."/>
            <person name="Gui C."/>
            <person name="Meng S."/>
            <person name="Li G."/>
            <person name="Viehrig K."/>
            <person name="Ye F."/>
            <person name="Su P."/>
            <person name="Kiefer A.F."/>
            <person name="Nichols A."/>
            <person name="Cepeda A.J."/>
            <person name="Yan W."/>
            <person name="Fan B."/>
            <person name="Jiang Y."/>
            <person name="Adhikari A."/>
            <person name="Zheng C.-J."/>
            <person name="Schuster L."/>
            <person name="Cowan T.M."/>
            <person name="Smanski M.J."/>
            <person name="Chevrette M.G."/>
            <person name="De Carvalho L.P.S."/>
            <person name="Shen B."/>
        </authorList>
    </citation>
    <scope>NUCLEOTIDE SEQUENCE [LARGE SCALE GENOMIC DNA]</scope>
    <source>
        <strain evidence="2 3">NPDC019275</strain>
    </source>
</reference>
<evidence type="ECO:0000313" key="2">
    <source>
        <dbReference type="EMBL" id="MFI2475132.1"/>
    </source>
</evidence>
<dbReference type="PANTHER" id="PTHR36151:SF3">
    <property type="entry name" value="ER-BOUND OXYGENASE MPAB_MPAB'_RUBBER OXYGENASE CATALYTIC DOMAIN-CONTAINING PROTEIN"/>
    <property type="match status" value="1"/>
</dbReference>
<protein>
    <submittedName>
        <fullName evidence="2">Oxygenase MpaB family protein</fullName>
        <ecNumber evidence="2">1.-.-.-</ecNumber>
    </submittedName>
</protein>